<dbReference type="GO" id="GO:0000156">
    <property type="term" value="F:phosphorelay response regulator activity"/>
    <property type="evidence" value="ECO:0007669"/>
    <property type="project" value="InterPro"/>
</dbReference>
<dbReference type="PROSITE" id="PS50930">
    <property type="entry name" value="HTH_LYTTR"/>
    <property type="match status" value="1"/>
</dbReference>
<feature type="region of interest" description="Disordered" evidence="2">
    <location>
        <begin position="1"/>
        <end position="25"/>
    </location>
</feature>
<evidence type="ECO:0000259" key="3">
    <source>
        <dbReference type="PROSITE" id="PS50110"/>
    </source>
</evidence>
<reference evidence="5 6" key="1">
    <citation type="submission" date="2019-04" db="EMBL/GenBank/DDBJ databases">
        <authorList>
            <person name="Li Y."/>
            <person name="Wang J."/>
        </authorList>
    </citation>
    <scope>NUCLEOTIDE SEQUENCE [LARGE SCALE GENOMIC DNA]</scope>
    <source>
        <strain evidence="5 6">DSM 14668</strain>
    </source>
</reference>
<dbReference type="GO" id="GO:0003677">
    <property type="term" value="F:DNA binding"/>
    <property type="evidence" value="ECO:0007669"/>
    <property type="project" value="InterPro"/>
</dbReference>
<dbReference type="InterPro" id="IPR001789">
    <property type="entry name" value="Sig_transdc_resp-reg_receiver"/>
</dbReference>
<evidence type="ECO:0000256" key="2">
    <source>
        <dbReference type="SAM" id="MobiDB-lite"/>
    </source>
</evidence>
<dbReference type="PANTHER" id="PTHR37299:SF1">
    <property type="entry name" value="STAGE 0 SPORULATION PROTEIN A HOMOLOG"/>
    <property type="match status" value="1"/>
</dbReference>
<evidence type="ECO:0000313" key="5">
    <source>
        <dbReference type="EMBL" id="TKD12266.1"/>
    </source>
</evidence>
<keyword evidence="6" id="KW-1185">Reference proteome</keyword>
<sequence length="290" mass="31618">MHRRAPLRPSARAAHDEREPGGFSMNTVPAAGDAYRLRALVVEDEWPARNYLVELIEASSLAGVVGAVASLGEARQALHLAAGGAELDVVFVDIALTGSDDATGLDLVRASVHDPRRPMFVLATAFKEHAIEAFALGVDDYLLKPFTQERVDQCLRRLHARKRPSPAAGPLRIVARRGKNLVFLEPSEVWAFEAADRLTSVHTPHGTFDLDLSLASIEASFGRALTRVHRNWLVNAAYIKELERDGGDTRIFVGIGIGPERRGVCVPVSRDRAQPVRDMLLASATGLRRG</sequence>
<comment type="caution">
    <text evidence="5">The sequence shown here is derived from an EMBL/GenBank/DDBJ whole genome shotgun (WGS) entry which is preliminary data.</text>
</comment>
<keyword evidence="1" id="KW-0597">Phosphoprotein</keyword>
<dbReference type="Gene3D" id="3.40.50.2300">
    <property type="match status" value="1"/>
</dbReference>
<dbReference type="InterPro" id="IPR011006">
    <property type="entry name" value="CheY-like_superfamily"/>
</dbReference>
<dbReference type="OrthoDB" id="7360446at2"/>
<dbReference type="SMART" id="SM00850">
    <property type="entry name" value="LytTR"/>
    <property type="match status" value="1"/>
</dbReference>
<dbReference type="AlphaFoldDB" id="A0A4U1JIG8"/>
<dbReference type="PROSITE" id="PS50110">
    <property type="entry name" value="RESPONSE_REGULATORY"/>
    <property type="match status" value="1"/>
</dbReference>
<gene>
    <name evidence="5" type="ORF">E8A74_03930</name>
</gene>
<name>A0A4U1JIG8_9BACT</name>
<dbReference type="SMART" id="SM00448">
    <property type="entry name" value="REC"/>
    <property type="match status" value="1"/>
</dbReference>
<feature type="domain" description="Response regulatory" evidence="3">
    <location>
        <begin position="38"/>
        <end position="159"/>
    </location>
</feature>
<organism evidence="5 6">
    <name type="scientific">Polyangium fumosum</name>
    <dbReference type="NCBI Taxonomy" id="889272"/>
    <lineage>
        <taxon>Bacteria</taxon>
        <taxon>Pseudomonadati</taxon>
        <taxon>Myxococcota</taxon>
        <taxon>Polyangia</taxon>
        <taxon>Polyangiales</taxon>
        <taxon>Polyangiaceae</taxon>
        <taxon>Polyangium</taxon>
    </lineage>
</organism>
<dbReference type="PANTHER" id="PTHR37299">
    <property type="entry name" value="TRANSCRIPTIONAL REGULATOR-RELATED"/>
    <property type="match status" value="1"/>
</dbReference>
<dbReference type="SUPFAM" id="SSF52172">
    <property type="entry name" value="CheY-like"/>
    <property type="match status" value="1"/>
</dbReference>
<dbReference type="EMBL" id="SSMQ01000003">
    <property type="protein sequence ID" value="TKD12266.1"/>
    <property type="molecule type" value="Genomic_DNA"/>
</dbReference>
<dbReference type="Pfam" id="PF00072">
    <property type="entry name" value="Response_reg"/>
    <property type="match status" value="1"/>
</dbReference>
<proteinExistence type="predicted"/>
<evidence type="ECO:0000313" key="6">
    <source>
        <dbReference type="Proteomes" id="UP000309215"/>
    </source>
</evidence>
<feature type="modified residue" description="4-aspartylphosphate" evidence="1">
    <location>
        <position position="93"/>
    </location>
</feature>
<evidence type="ECO:0000259" key="4">
    <source>
        <dbReference type="PROSITE" id="PS50930"/>
    </source>
</evidence>
<accession>A0A4U1JIG8</accession>
<dbReference type="InterPro" id="IPR046947">
    <property type="entry name" value="LytR-like"/>
</dbReference>
<protein>
    <submittedName>
        <fullName evidence="5">Response regulator transcription factor</fullName>
    </submittedName>
</protein>
<dbReference type="InterPro" id="IPR007492">
    <property type="entry name" value="LytTR_DNA-bd_dom"/>
</dbReference>
<dbReference type="Pfam" id="PF04397">
    <property type="entry name" value="LytTR"/>
    <property type="match status" value="1"/>
</dbReference>
<dbReference type="Proteomes" id="UP000309215">
    <property type="component" value="Unassembled WGS sequence"/>
</dbReference>
<evidence type="ECO:0000256" key="1">
    <source>
        <dbReference type="PROSITE-ProRule" id="PRU00169"/>
    </source>
</evidence>
<feature type="domain" description="HTH LytTR-type" evidence="4">
    <location>
        <begin position="173"/>
        <end position="282"/>
    </location>
</feature>
<dbReference type="Gene3D" id="2.40.50.1020">
    <property type="entry name" value="LytTr DNA-binding domain"/>
    <property type="match status" value="1"/>
</dbReference>